<reference evidence="1 2" key="1">
    <citation type="submission" date="2014-09" db="EMBL/GenBank/DDBJ databases">
        <title>Butyrate-producing bacteria isolated from human gut.</title>
        <authorList>
            <person name="Zhang Q."/>
            <person name="Zhao L."/>
        </authorList>
    </citation>
    <scope>NUCLEOTIDE SEQUENCE [LARGE SCALE GENOMIC DNA]</scope>
    <source>
        <strain evidence="1 2">21</strain>
    </source>
</reference>
<sequence length="69" mass="7198">MFPSLREIPGAEDDNRPEALLAAVCAAPAKVIVGDTVSVVEEKVPFQPPLFAHARHFSLLSAVSAGISG</sequence>
<dbReference type="AlphaFoldDB" id="A0A2V1JQW3"/>
<comment type="caution">
    <text evidence="1">The sequence shown here is derived from an EMBL/GenBank/DDBJ whole genome shotgun (WGS) entry which is preliminary data.</text>
</comment>
<name>A0A2V1JQW3_EUBRA</name>
<gene>
    <name evidence="1" type="ORF">LG34_04420</name>
</gene>
<proteinExistence type="predicted"/>
<accession>A0A2V1JQW3</accession>
<dbReference type="Proteomes" id="UP000245288">
    <property type="component" value="Unassembled WGS sequence"/>
</dbReference>
<evidence type="ECO:0000313" key="1">
    <source>
        <dbReference type="EMBL" id="PWE87342.1"/>
    </source>
</evidence>
<protein>
    <submittedName>
        <fullName evidence="1">Uncharacterized protein</fullName>
    </submittedName>
</protein>
<keyword evidence="2" id="KW-1185">Reference proteome</keyword>
<dbReference type="EMBL" id="JRFU01000048">
    <property type="protein sequence ID" value="PWE87342.1"/>
    <property type="molecule type" value="Genomic_DNA"/>
</dbReference>
<organism evidence="1 2">
    <name type="scientific">Eubacterium ramulus</name>
    <dbReference type="NCBI Taxonomy" id="39490"/>
    <lineage>
        <taxon>Bacteria</taxon>
        <taxon>Bacillati</taxon>
        <taxon>Bacillota</taxon>
        <taxon>Clostridia</taxon>
        <taxon>Eubacteriales</taxon>
        <taxon>Eubacteriaceae</taxon>
        <taxon>Eubacterium</taxon>
    </lineage>
</organism>
<evidence type="ECO:0000313" key="2">
    <source>
        <dbReference type="Proteomes" id="UP000245288"/>
    </source>
</evidence>